<reference evidence="3 4" key="1">
    <citation type="journal article" date="2013" name="Int. J. Syst. Evol. Microbiol.">
        <title>Roseomonas aerophila sp. nov., isolated from air.</title>
        <authorList>
            <person name="Kim S.J."/>
            <person name="Weon H.Y."/>
            <person name="Ahn J.H."/>
            <person name="Hong S.B."/>
            <person name="Seok S.J."/>
            <person name="Whang K.S."/>
            <person name="Kwon S.W."/>
        </authorList>
    </citation>
    <scope>NUCLEOTIDE SEQUENCE [LARGE SCALE GENOMIC DNA]</scope>
    <source>
        <strain evidence="3 4">NBRC 108923</strain>
    </source>
</reference>
<keyword evidence="2" id="KW-0812">Transmembrane</keyword>
<keyword evidence="2" id="KW-1133">Transmembrane helix</keyword>
<gene>
    <name evidence="3" type="ORF">IBL26_13045</name>
</gene>
<protein>
    <submittedName>
        <fullName evidence="3">Uncharacterized protein</fullName>
    </submittedName>
</protein>
<keyword evidence="2" id="KW-0472">Membrane</keyword>
<evidence type="ECO:0000313" key="4">
    <source>
        <dbReference type="Proteomes" id="UP000626026"/>
    </source>
</evidence>
<name>A0ABR7RMC6_9PROT</name>
<keyword evidence="4" id="KW-1185">Reference proteome</keyword>
<organism evidence="3 4">
    <name type="scientific">Teichococcus aerophilus</name>
    <dbReference type="NCBI Taxonomy" id="1224513"/>
    <lineage>
        <taxon>Bacteria</taxon>
        <taxon>Pseudomonadati</taxon>
        <taxon>Pseudomonadota</taxon>
        <taxon>Alphaproteobacteria</taxon>
        <taxon>Acetobacterales</taxon>
        <taxon>Roseomonadaceae</taxon>
        <taxon>Roseomonas</taxon>
    </lineage>
</organism>
<evidence type="ECO:0000256" key="2">
    <source>
        <dbReference type="SAM" id="Phobius"/>
    </source>
</evidence>
<comment type="caution">
    <text evidence="3">The sequence shown here is derived from an EMBL/GenBank/DDBJ whole genome shotgun (WGS) entry which is preliminary data.</text>
</comment>
<dbReference type="EMBL" id="JACTVA010000021">
    <property type="protein sequence ID" value="MBC9207765.1"/>
    <property type="molecule type" value="Genomic_DNA"/>
</dbReference>
<feature type="transmembrane region" description="Helical" evidence="2">
    <location>
        <begin position="6"/>
        <end position="26"/>
    </location>
</feature>
<evidence type="ECO:0000313" key="3">
    <source>
        <dbReference type="EMBL" id="MBC9207765.1"/>
    </source>
</evidence>
<keyword evidence="1" id="KW-0175">Coiled coil</keyword>
<dbReference type="Proteomes" id="UP000626026">
    <property type="component" value="Unassembled WGS sequence"/>
</dbReference>
<dbReference type="RefSeq" id="WP_187784928.1">
    <property type="nucleotide sequence ID" value="NZ_JACTVA010000021.1"/>
</dbReference>
<evidence type="ECO:0000256" key="1">
    <source>
        <dbReference type="SAM" id="Coils"/>
    </source>
</evidence>
<proteinExistence type="predicted"/>
<sequence>MTFVQILDAAALAVLAAQSGWIVMLYRRMGRLRVALDSAGDVIGQLDAASKRLDASAGGIVQKVKDGIGEVDGKITACRRVAQELTAASRQAEEVAARLDQALRQNRKLQHARAAAPPRELAEPLGLAARLAGRPGPVLDMAPAALPAPMPVLDMPTLDLRTLDMSTLDVPALDAERLAEVAVEQLLAHELLPADTRLAPAPAVAPPVPERRVFRLTLD</sequence>
<feature type="coiled-coil region" evidence="1">
    <location>
        <begin position="82"/>
        <end position="112"/>
    </location>
</feature>
<accession>A0ABR7RMC6</accession>